<organism evidence="2 3">
    <name type="scientific">Aspergillus coremiiformis</name>
    <dbReference type="NCBI Taxonomy" id="138285"/>
    <lineage>
        <taxon>Eukaryota</taxon>
        <taxon>Fungi</taxon>
        <taxon>Dikarya</taxon>
        <taxon>Ascomycota</taxon>
        <taxon>Pezizomycotina</taxon>
        <taxon>Eurotiomycetes</taxon>
        <taxon>Eurotiomycetidae</taxon>
        <taxon>Eurotiales</taxon>
        <taxon>Aspergillaceae</taxon>
        <taxon>Aspergillus</taxon>
        <taxon>Aspergillus subgen. Circumdati</taxon>
    </lineage>
</organism>
<dbReference type="Proteomes" id="UP000327118">
    <property type="component" value="Unassembled WGS sequence"/>
</dbReference>
<name>A0A5N6YXG4_9EURO</name>
<evidence type="ECO:0000313" key="3">
    <source>
        <dbReference type="Proteomes" id="UP000327118"/>
    </source>
</evidence>
<protein>
    <submittedName>
        <fullName evidence="2">Uncharacterized protein</fullName>
    </submittedName>
</protein>
<feature type="region of interest" description="Disordered" evidence="1">
    <location>
        <begin position="1"/>
        <end position="135"/>
    </location>
</feature>
<feature type="compositionally biased region" description="Basic and acidic residues" evidence="1">
    <location>
        <begin position="232"/>
        <end position="247"/>
    </location>
</feature>
<gene>
    <name evidence="2" type="ORF">BDV28DRAFT_151234</name>
</gene>
<feature type="compositionally biased region" description="Polar residues" evidence="1">
    <location>
        <begin position="37"/>
        <end position="46"/>
    </location>
</feature>
<keyword evidence="3" id="KW-1185">Reference proteome</keyword>
<sequence>MTKGGRYRRRQAGYGPGARYPAEHLPPNYVSDGSFLSPPSSTQSCSIPLPPGFAPVAHDGLPPSSILRPQVSGPPTPAWSPGPIPDFYSPHEEPGMRGRNQTPQIIPPMQPAPLLQSPYANQHDRSVQPSPLTPPMKSYMPVQPVQPMRQYSPIHTNPPSHSTRSGQYNLFAQPPPHPRSVQPVPRYQYQPVAVPVVVPVVSYYPGAHTAYGRPQLGVYGVAGPHTPKVVGDHKGSQLRDPQLRGDAPEFFPTDQRRTEPREHNWMVVTSP</sequence>
<dbReference type="OrthoDB" id="4507188at2759"/>
<proteinExistence type="predicted"/>
<feature type="region of interest" description="Disordered" evidence="1">
    <location>
        <begin position="232"/>
        <end position="254"/>
    </location>
</feature>
<evidence type="ECO:0000256" key="1">
    <source>
        <dbReference type="SAM" id="MobiDB-lite"/>
    </source>
</evidence>
<feature type="compositionally biased region" description="Pro residues" evidence="1">
    <location>
        <begin position="72"/>
        <end position="84"/>
    </location>
</feature>
<evidence type="ECO:0000313" key="2">
    <source>
        <dbReference type="EMBL" id="KAE8350132.1"/>
    </source>
</evidence>
<reference evidence="3" key="1">
    <citation type="submission" date="2019-04" db="EMBL/GenBank/DDBJ databases">
        <title>Friends and foes A comparative genomics studyof 23 Aspergillus species from section Flavi.</title>
        <authorList>
            <consortium name="DOE Joint Genome Institute"/>
            <person name="Kjaerbolling I."/>
            <person name="Vesth T."/>
            <person name="Frisvad J.C."/>
            <person name="Nybo J.L."/>
            <person name="Theobald S."/>
            <person name="Kildgaard S."/>
            <person name="Isbrandt T."/>
            <person name="Kuo A."/>
            <person name="Sato A."/>
            <person name="Lyhne E.K."/>
            <person name="Kogle M.E."/>
            <person name="Wiebenga A."/>
            <person name="Kun R.S."/>
            <person name="Lubbers R.J."/>
            <person name="Makela M.R."/>
            <person name="Barry K."/>
            <person name="Chovatia M."/>
            <person name="Clum A."/>
            <person name="Daum C."/>
            <person name="Haridas S."/>
            <person name="He G."/>
            <person name="LaButti K."/>
            <person name="Lipzen A."/>
            <person name="Mondo S."/>
            <person name="Riley R."/>
            <person name="Salamov A."/>
            <person name="Simmons B.A."/>
            <person name="Magnuson J.K."/>
            <person name="Henrissat B."/>
            <person name="Mortensen U.H."/>
            <person name="Larsen T.O."/>
            <person name="Devries R.P."/>
            <person name="Grigoriev I.V."/>
            <person name="Machida M."/>
            <person name="Baker S.E."/>
            <person name="Andersen M.R."/>
        </authorList>
    </citation>
    <scope>NUCLEOTIDE SEQUENCE [LARGE SCALE GENOMIC DNA]</scope>
    <source>
        <strain evidence="3">CBS 553.77</strain>
    </source>
</reference>
<dbReference type="AlphaFoldDB" id="A0A5N6YXG4"/>
<feature type="compositionally biased region" description="Basic residues" evidence="1">
    <location>
        <begin position="1"/>
        <end position="11"/>
    </location>
</feature>
<dbReference type="EMBL" id="ML739246">
    <property type="protein sequence ID" value="KAE8350132.1"/>
    <property type="molecule type" value="Genomic_DNA"/>
</dbReference>
<accession>A0A5N6YXG4</accession>